<dbReference type="EMBL" id="QWVS01000018">
    <property type="protein sequence ID" value="RID85354.1"/>
    <property type="molecule type" value="Genomic_DNA"/>
</dbReference>
<evidence type="ECO:0000313" key="2">
    <source>
        <dbReference type="Proteomes" id="UP000266016"/>
    </source>
</evidence>
<name>A0A398B788_9BACI</name>
<reference evidence="1 2" key="1">
    <citation type="submission" date="2018-08" db="EMBL/GenBank/DDBJ databases">
        <title>Bacillus jemisoniae sp. nov., Bacillus chryseoplanitiae sp. nov., Bacillus resnikiae sp. nov., and Bacillus frankliniae sp. nov., isolated from Viking spacecraft and associated surfaces.</title>
        <authorList>
            <person name="Seuylemezian A."/>
            <person name="Vaishampayan P."/>
        </authorList>
    </citation>
    <scope>NUCLEOTIDE SEQUENCE [LARGE SCALE GENOMIC DNA]</scope>
    <source>
        <strain evidence="1 2">MA001</strain>
    </source>
</reference>
<sequence>MEELPRLHHASLIPVTYDHLYRTTTPAQLRPLPTANPDLLIKSAKLSQILLQDAKKVIDMLASSKPFAEGLMNAAQQSKKSVVTNMIQKTGVHTVPDINYNPEGIRLDFYPKSGEDYCHIIINLKWMHL</sequence>
<proteinExistence type="predicted"/>
<accession>A0A398B788</accession>
<dbReference type="InterPro" id="IPR058870">
    <property type="entry name" value="YuzC"/>
</dbReference>
<dbReference type="AlphaFoldDB" id="A0A398B788"/>
<gene>
    <name evidence="1" type="ORF">D1953_11075</name>
</gene>
<dbReference type="Proteomes" id="UP000266016">
    <property type="component" value="Unassembled WGS sequence"/>
</dbReference>
<evidence type="ECO:0000313" key="1">
    <source>
        <dbReference type="EMBL" id="RID85354.1"/>
    </source>
</evidence>
<comment type="caution">
    <text evidence="1">The sequence shown here is derived from an EMBL/GenBank/DDBJ whole genome shotgun (WGS) entry which is preliminary data.</text>
</comment>
<organism evidence="1 2">
    <name type="scientific">Peribacillus asahii</name>
    <dbReference type="NCBI Taxonomy" id="228899"/>
    <lineage>
        <taxon>Bacteria</taxon>
        <taxon>Bacillati</taxon>
        <taxon>Bacillota</taxon>
        <taxon>Bacilli</taxon>
        <taxon>Bacillales</taxon>
        <taxon>Bacillaceae</taxon>
        <taxon>Peribacillus</taxon>
    </lineage>
</organism>
<dbReference type="RefSeq" id="WP_119117250.1">
    <property type="nucleotide sequence ID" value="NZ_QWVS01000018.1"/>
</dbReference>
<protein>
    <submittedName>
        <fullName evidence="1">Uncharacterized protein</fullName>
    </submittedName>
</protein>
<keyword evidence="2" id="KW-1185">Reference proteome</keyword>
<dbReference type="Pfam" id="PF26344">
    <property type="entry name" value="YuzC"/>
    <property type="match status" value="1"/>
</dbReference>